<evidence type="ECO:0000313" key="3">
    <source>
        <dbReference type="EMBL" id="GAA3712454.1"/>
    </source>
</evidence>
<proteinExistence type="predicted"/>
<feature type="transmembrane region" description="Helical" evidence="2">
    <location>
        <begin position="27"/>
        <end position="47"/>
    </location>
</feature>
<gene>
    <name evidence="3" type="ORF">GCM10022204_34210</name>
</gene>
<organism evidence="3 4">
    <name type="scientific">Microlunatus aurantiacus</name>
    <dbReference type="NCBI Taxonomy" id="446786"/>
    <lineage>
        <taxon>Bacteria</taxon>
        <taxon>Bacillati</taxon>
        <taxon>Actinomycetota</taxon>
        <taxon>Actinomycetes</taxon>
        <taxon>Propionibacteriales</taxon>
        <taxon>Propionibacteriaceae</taxon>
        <taxon>Microlunatus</taxon>
    </lineage>
</organism>
<feature type="region of interest" description="Disordered" evidence="1">
    <location>
        <begin position="65"/>
        <end position="88"/>
    </location>
</feature>
<keyword evidence="4" id="KW-1185">Reference proteome</keyword>
<keyword evidence="2" id="KW-0812">Transmembrane</keyword>
<evidence type="ECO:0000256" key="1">
    <source>
        <dbReference type="SAM" id="MobiDB-lite"/>
    </source>
</evidence>
<name>A0ABP7DZW4_9ACTN</name>
<dbReference type="EMBL" id="BAAAYX010000014">
    <property type="protein sequence ID" value="GAA3712454.1"/>
    <property type="molecule type" value="Genomic_DNA"/>
</dbReference>
<comment type="caution">
    <text evidence="3">The sequence shown here is derived from an EMBL/GenBank/DDBJ whole genome shotgun (WGS) entry which is preliminary data.</text>
</comment>
<accession>A0ABP7DZW4</accession>
<sequence length="88" mass="8594">MVTPQVQTVSPSRPAPSDQSRTTAYEWVLAAGLGAAVAAVAALALLVPTVPGTPGDPTVATQAVAQGKATPRTGTALAAPVADTTSAE</sequence>
<protein>
    <submittedName>
        <fullName evidence="3">Uncharacterized protein</fullName>
    </submittedName>
</protein>
<reference evidence="4" key="1">
    <citation type="journal article" date="2019" name="Int. J. Syst. Evol. Microbiol.">
        <title>The Global Catalogue of Microorganisms (GCM) 10K type strain sequencing project: providing services to taxonomists for standard genome sequencing and annotation.</title>
        <authorList>
            <consortium name="The Broad Institute Genomics Platform"/>
            <consortium name="The Broad Institute Genome Sequencing Center for Infectious Disease"/>
            <person name="Wu L."/>
            <person name="Ma J."/>
        </authorList>
    </citation>
    <scope>NUCLEOTIDE SEQUENCE [LARGE SCALE GENOMIC DNA]</scope>
    <source>
        <strain evidence="4">JCM 16548</strain>
    </source>
</reference>
<dbReference type="Proteomes" id="UP001500051">
    <property type="component" value="Unassembled WGS sequence"/>
</dbReference>
<keyword evidence="2" id="KW-0472">Membrane</keyword>
<keyword evidence="2" id="KW-1133">Transmembrane helix</keyword>
<evidence type="ECO:0000313" key="4">
    <source>
        <dbReference type="Proteomes" id="UP001500051"/>
    </source>
</evidence>
<dbReference type="RefSeq" id="WP_344813664.1">
    <property type="nucleotide sequence ID" value="NZ_BAAAYX010000014.1"/>
</dbReference>
<feature type="region of interest" description="Disordered" evidence="1">
    <location>
        <begin position="1"/>
        <end position="21"/>
    </location>
</feature>
<evidence type="ECO:0000256" key="2">
    <source>
        <dbReference type="SAM" id="Phobius"/>
    </source>
</evidence>